<evidence type="ECO:0000256" key="8">
    <source>
        <dbReference type="ARBA" id="ARBA00004565"/>
    </source>
</evidence>
<gene>
    <name evidence="24" type="ORF">CHARACLAT_032013</name>
</gene>
<evidence type="ECO:0000256" key="20">
    <source>
        <dbReference type="ARBA" id="ARBA00037859"/>
    </source>
</evidence>
<keyword evidence="17" id="KW-0458">Lysosome</keyword>
<evidence type="ECO:0000256" key="10">
    <source>
        <dbReference type="ARBA" id="ARBA00007767"/>
    </source>
</evidence>
<feature type="region of interest" description="Disordered" evidence="23">
    <location>
        <begin position="1"/>
        <end position="40"/>
    </location>
</feature>
<comment type="similarity">
    <text evidence="10">Belongs to the NSG family.</text>
</comment>
<dbReference type="Pfam" id="PF06387">
    <property type="entry name" value="Calcyon"/>
    <property type="match status" value="1"/>
</dbReference>
<evidence type="ECO:0000313" key="25">
    <source>
        <dbReference type="Proteomes" id="UP001352852"/>
    </source>
</evidence>
<comment type="subcellular location">
    <subcellularLocation>
        <location evidence="5">Cell projection</location>
        <location evidence="5">Dendrite</location>
    </subcellularLocation>
    <subcellularLocation>
        <location evidence="2">Cytoplasmic vesicle membrane</location>
    </subcellularLocation>
    <subcellularLocation>
        <location evidence="1">Early endosome membrane</location>
    </subcellularLocation>
    <subcellularLocation>
        <location evidence="6">Endosome</location>
        <location evidence="6">Multivesicular body membrane</location>
    </subcellularLocation>
    <subcellularLocation>
        <location evidence="20">Golgi apparatus</location>
        <location evidence="20">Golgi stack membrane</location>
    </subcellularLocation>
    <subcellularLocation>
        <location evidence="3">Golgi apparatus</location>
        <location evidence="3">trans-Golgi network membrane</location>
    </subcellularLocation>
    <subcellularLocation>
        <location evidence="7">Late endosome membrane</location>
    </subcellularLocation>
    <subcellularLocation>
        <location evidence="4">Lysosome lumen</location>
    </subcellularLocation>
    <subcellularLocation>
        <location evidence="9">Membrane</location>
        <topology evidence="9">Single-pass type II membrane protein</topology>
    </subcellularLocation>
    <subcellularLocation>
        <location evidence="8">Recycling endosome membrane</location>
    </subcellularLocation>
</comment>
<evidence type="ECO:0000313" key="24">
    <source>
        <dbReference type="EMBL" id="MED6285719.1"/>
    </source>
</evidence>
<evidence type="ECO:0000256" key="22">
    <source>
        <dbReference type="ARBA" id="ARBA00042477"/>
    </source>
</evidence>
<evidence type="ECO:0000256" key="2">
    <source>
        <dbReference type="ARBA" id="ARBA00004156"/>
    </source>
</evidence>
<dbReference type="Proteomes" id="UP001352852">
    <property type="component" value="Unassembled WGS sequence"/>
</dbReference>
<name>A0ABU7EGF9_9TELE</name>
<comment type="caution">
    <text evidence="24">The sequence shown here is derived from an EMBL/GenBank/DDBJ whole genome shotgun (WGS) entry which is preliminary data.</text>
</comment>
<evidence type="ECO:0000256" key="14">
    <source>
        <dbReference type="ARBA" id="ARBA00022989"/>
    </source>
</evidence>
<sequence length="96" mass="10819">NTHTQQGWNDKSQDIQGSALVRDNSAELRKNDASQLQFPPPDKVVVKTKADYDGESKKGKLRSPKIAEFSISIIEGVSERLKVRLMSPLWFSYLIS</sequence>
<evidence type="ECO:0000256" key="17">
    <source>
        <dbReference type="ARBA" id="ARBA00023228"/>
    </source>
</evidence>
<keyword evidence="19" id="KW-0968">Cytoplasmic vesicle</keyword>
<evidence type="ECO:0000256" key="4">
    <source>
        <dbReference type="ARBA" id="ARBA00004227"/>
    </source>
</evidence>
<protein>
    <recommendedName>
        <fullName evidence="21">Neuronal vesicle trafficking-associated protein 1</fullName>
    </recommendedName>
    <alternativeName>
        <fullName evidence="22">Neuron-specific protein family member 1</fullName>
    </alternativeName>
</protein>
<organism evidence="24 25">
    <name type="scientific">Characodon lateralis</name>
    <dbReference type="NCBI Taxonomy" id="208331"/>
    <lineage>
        <taxon>Eukaryota</taxon>
        <taxon>Metazoa</taxon>
        <taxon>Chordata</taxon>
        <taxon>Craniata</taxon>
        <taxon>Vertebrata</taxon>
        <taxon>Euteleostomi</taxon>
        <taxon>Actinopterygii</taxon>
        <taxon>Neopterygii</taxon>
        <taxon>Teleostei</taxon>
        <taxon>Neoteleostei</taxon>
        <taxon>Acanthomorphata</taxon>
        <taxon>Ovalentaria</taxon>
        <taxon>Atherinomorphae</taxon>
        <taxon>Cyprinodontiformes</taxon>
        <taxon>Goodeidae</taxon>
        <taxon>Characodon</taxon>
    </lineage>
</organism>
<dbReference type="PANTHER" id="PTHR28546">
    <property type="entry name" value="NEURONAL VESICLE TRAFFICKING-ASSOCIATED PROTEIN 2-RELATED"/>
    <property type="match status" value="1"/>
</dbReference>
<evidence type="ECO:0000256" key="19">
    <source>
        <dbReference type="ARBA" id="ARBA00023329"/>
    </source>
</evidence>
<accession>A0ABU7EGF9</accession>
<keyword evidence="14" id="KW-1133">Transmembrane helix</keyword>
<keyword evidence="15" id="KW-0333">Golgi apparatus</keyword>
<dbReference type="EMBL" id="JAHUTJ010054653">
    <property type="protein sequence ID" value="MED6285719.1"/>
    <property type="molecule type" value="Genomic_DNA"/>
</dbReference>
<keyword evidence="13" id="KW-0735">Signal-anchor</keyword>
<keyword evidence="12" id="KW-0967">Endosome</keyword>
<keyword evidence="18" id="KW-0966">Cell projection</keyword>
<evidence type="ECO:0000256" key="6">
    <source>
        <dbReference type="ARBA" id="ARBA00004333"/>
    </source>
</evidence>
<feature type="compositionally biased region" description="Polar residues" evidence="23">
    <location>
        <begin position="1"/>
        <end position="16"/>
    </location>
</feature>
<evidence type="ECO:0000256" key="5">
    <source>
        <dbReference type="ARBA" id="ARBA00004279"/>
    </source>
</evidence>
<evidence type="ECO:0000256" key="13">
    <source>
        <dbReference type="ARBA" id="ARBA00022968"/>
    </source>
</evidence>
<keyword evidence="25" id="KW-1185">Reference proteome</keyword>
<evidence type="ECO:0000256" key="16">
    <source>
        <dbReference type="ARBA" id="ARBA00023136"/>
    </source>
</evidence>
<keyword evidence="11" id="KW-0812">Transmembrane</keyword>
<evidence type="ECO:0000256" key="12">
    <source>
        <dbReference type="ARBA" id="ARBA00022753"/>
    </source>
</evidence>
<reference evidence="24 25" key="1">
    <citation type="submission" date="2021-06" db="EMBL/GenBank/DDBJ databases">
        <authorList>
            <person name="Palmer J.M."/>
        </authorList>
    </citation>
    <scope>NUCLEOTIDE SEQUENCE [LARGE SCALE GENOMIC DNA]</scope>
    <source>
        <strain evidence="24 25">CL_MEX2019</strain>
        <tissue evidence="24">Muscle</tissue>
    </source>
</reference>
<evidence type="ECO:0000256" key="21">
    <source>
        <dbReference type="ARBA" id="ARBA00040239"/>
    </source>
</evidence>
<evidence type="ECO:0000256" key="23">
    <source>
        <dbReference type="SAM" id="MobiDB-lite"/>
    </source>
</evidence>
<evidence type="ECO:0000256" key="18">
    <source>
        <dbReference type="ARBA" id="ARBA00023273"/>
    </source>
</evidence>
<evidence type="ECO:0000256" key="1">
    <source>
        <dbReference type="ARBA" id="ARBA00004146"/>
    </source>
</evidence>
<dbReference type="InterPro" id="IPR009431">
    <property type="entry name" value="NSG"/>
</dbReference>
<evidence type="ECO:0000256" key="9">
    <source>
        <dbReference type="ARBA" id="ARBA00004606"/>
    </source>
</evidence>
<feature type="non-terminal residue" evidence="24">
    <location>
        <position position="1"/>
    </location>
</feature>
<dbReference type="PANTHER" id="PTHR28546:SF3">
    <property type="entry name" value="NEURONAL VESICLE TRAFFICKING-ASSOCIATED PROTEIN 1"/>
    <property type="match status" value="1"/>
</dbReference>
<evidence type="ECO:0000256" key="7">
    <source>
        <dbReference type="ARBA" id="ARBA00004414"/>
    </source>
</evidence>
<evidence type="ECO:0000256" key="15">
    <source>
        <dbReference type="ARBA" id="ARBA00023034"/>
    </source>
</evidence>
<proteinExistence type="inferred from homology"/>
<evidence type="ECO:0000256" key="11">
    <source>
        <dbReference type="ARBA" id="ARBA00022692"/>
    </source>
</evidence>
<evidence type="ECO:0000256" key="3">
    <source>
        <dbReference type="ARBA" id="ARBA00004198"/>
    </source>
</evidence>
<keyword evidence="16" id="KW-0472">Membrane</keyword>